<dbReference type="EMBL" id="MHNE01000019">
    <property type="protein sequence ID" value="OGZ38332.1"/>
    <property type="molecule type" value="Genomic_DNA"/>
</dbReference>
<accession>A0A1G2FKK8</accession>
<sequence>MRNKRAKKIFIAFAGPKIKQQKTFHIESGFECWNLDKFSLDEFVKKIKGVISPVNKNVLRNYKKDADDGDLFGITEAQFKKCSWGLLLPDEVPAALVNGYSEIIFLLNLYSPNFLYPVFHATDFGIMRFKHGKDPFIYFHGQNQSRIFKGKKFVGFFKKLLPQSVYGTWQRDRCENWNKEDWRLFVASLLFSELKDYENSKESITWQREAADMMTILESLFTADDNTTEEIGYRLRKRIATLISFRSPDIEKDVKKLYRERSKFVHGSFFAEVGKEAKKNDSVSALPLPDFHFLYKHKEYVRFALLAYLNLALAIKSRKFKGFQRTIDILEAAVIDLKLRKKVIFLTKEVLNFLPESQFKL</sequence>
<protein>
    <recommendedName>
        <fullName evidence="3">Apea-like HEPN domain-containing protein</fullName>
    </recommendedName>
</protein>
<organism evidence="1 2">
    <name type="scientific">Candidatus Portnoybacteria bacterium RIFCSPLOWO2_01_FULL_43_11</name>
    <dbReference type="NCBI Taxonomy" id="1802000"/>
    <lineage>
        <taxon>Bacteria</taxon>
        <taxon>Candidatus Portnoyibacteriota</taxon>
    </lineage>
</organism>
<evidence type="ECO:0008006" key="3">
    <source>
        <dbReference type="Google" id="ProtNLM"/>
    </source>
</evidence>
<reference evidence="1 2" key="1">
    <citation type="journal article" date="2016" name="Nat. Commun.">
        <title>Thousands of microbial genomes shed light on interconnected biogeochemical processes in an aquifer system.</title>
        <authorList>
            <person name="Anantharaman K."/>
            <person name="Brown C.T."/>
            <person name="Hug L.A."/>
            <person name="Sharon I."/>
            <person name="Castelle C.J."/>
            <person name="Probst A.J."/>
            <person name="Thomas B.C."/>
            <person name="Singh A."/>
            <person name="Wilkins M.J."/>
            <person name="Karaoz U."/>
            <person name="Brodie E.L."/>
            <person name="Williams K.H."/>
            <person name="Hubbard S.S."/>
            <person name="Banfield J.F."/>
        </authorList>
    </citation>
    <scope>NUCLEOTIDE SEQUENCE [LARGE SCALE GENOMIC DNA]</scope>
</reference>
<proteinExistence type="predicted"/>
<gene>
    <name evidence="1" type="ORF">A3A94_00520</name>
</gene>
<evidence type="ECO:0000313" key="1">
    <source>
        <dbReference type="EMBL" id="OGZ38332.1"/>
    </source>
</evidence>
<dbReference type="Proteomes" id="UP000178787">
    <property type="component" value="Unassembled WGS sequence"/>
</dbReference>
<evidence type="ECO:0000313" key="2">
    <source>
        <dbReference type="Proteomes" id="UP000178787"/>
    </source>
</evidence>
<dbReference type="AlphaFoldDB" id="A0A1G2FKK8"/>
<name>A0A1G2FKK8_9BACT</name>
<comment type="caution">
    <text evidence="1">The sequence shown here is derived from an EMBL/GenBank/DDBJ whole genome shotgun (WGS) entry which is preliminary data.</text>
</comment>